<gene>
    <name evidence="1" type="ORF">LAX5112_03577</name>
</gene>
<dbReference type="EMBL" id="CXWD01000015">
    <property type="protein sequence ID" value="CTQ73560.1"/>
    <property type="molecule type" value="Genomic_DNA"/>
</dbReference>
<dbReference type="Proteomes" id="UP000053235">
    <property type="component" value="Unassembled WGS sequence"/>
</dbReference>
<reference evidence="2" key="1">
    <citation type="submission" date="2015-07" db="EMBL/GenBank/DDBJ databases">
        <authorList>
            <person name="Rodrigo-Torres Lidia"/>
            <person name="Arahal R.David."/>
        </authorList>
    </citation>
    <scope>NUCLEOTIDE SEQUENCE [LARGE SCALE GENOMIC DNA]</scope>
    <source>
        <strain evidence="2">CECT 5112</strain>
    </source>
</reference>
<keyword evidence="2" id="KW-1185">Reference proteome</keyword>
<evidence type="ECO:0000313" key="2">
    <source>
        <dbReference type="Proteomes" id="UP000053235"/>
    </source>
</evidence>
<proteinExistence type="predicted"/>
<evidence type="ECO:0008006" key="3">
    <source>
        <dbReference type="Google" id="ProtNLM"/>
    </source>
</evidence>
<organism evidence="1 2">
    <name type="scientific">Roseibium alexandrii</name>
    <dbReference type="NCBI Taxonomy" id="388408"/>
    <lineage>
        <taxon>Bacteria</taxon>
        <taxon>Pseudomonadati</taxon>
        <taxon>Pseudomonadota</taxon>
        <taxon>Alphaproteobacteria</taxon>
        <taxon>Hyphomicrobiales</taxon>
        <taxon>Stappiaceae</taxon>
        <taxon>Roseibium</taxon>
    </lineage>
</organism>
<accession>A0A0M7AH64</accession>
<dbReference type="STRING" id="388408.LAX5112_03577"/>
<name>A0A0M7AH64_9HYPH</name>
<sequence>MLAFFEISPISILKAAFLALSVLITSVSVTEIAKADPITIYTTELDGHHQQDLRGRYDQIVLSAARQQDLKVDFRFMPPARAILQFSKCEDCCVSPCNEDPEISHCPGATLSDVWDKVELHAFSLRPDAPDLAIDNLKTLNVGAIQGMPLGSKVETNLTGIRRVDTPRAAVNMLTLGRLDVFLGWIPETLVYFRVNDIPVPDYDAKNPLKSVPIGIACKGSQSLRLIDAVNTYLHQAPQTSGTTPGTSSNPDG</sequence>
<dbReference type="SUPFAM" id="SSF53850">
    <property type="entry name" value="Periplasmic binding protein-like II"/>
    <property type="match status" value="1"/>
</dbReference>
<protein>
    <recommendedName>
        <fullName evidence="3">Solute-binding protein family 3/N-terminal domain-containing protein</fullName>
    </recommendedName>
</protein>
<evidence type="ECO:0000313" key="1">
    <source>
        <dbReference type="EMBL" id="CTQ73560.1"/>
    </source>
</evidence>
<dbReference type="AlphaFoldDB" id="A0A0M7AH64"/>